<dbReference type="Pfam" id="PF05118">
    <property type="entry name" value="Asp_Arg_Hydrox"/>
    <property type="match status" value="1"/>
</dbReference>
<evidence type="ECO:0000256" key="2">
    <source>
        <dbReference type="ARBA" id="ARBA00022964"/>
    </source>
</evidence>
<dbReference type="AlphaFoldDB" id="A0A024GB86"/>
<dbReference type="PANTHER" id="PTHR46332">
    <property type="entry name" value="ASPARTATE BETA-HYDROXYLASE DOMAIN-CONTAINING PROTEIN 2"/>
    <property type="match status" value="1"/>
</dbReference>
<dbReference type="STRING" id="65357.A0A024GB86"/>
<dbReference type="PANTHER" id="PTHR46332:SF5">
    <property type="entry name" value="ASPARTATE BETA-HYDROXYLASE DOMAIN CONTAINING 2"/>
    <property type="match status" value="1"/>
</dbReference>
<evidence type="ECO:0000259" key="4">
    <source>
        <dbReference type="Pfam" id="PF05118"/>
    </source>
</evidence>
<evidence type="ECO:0000256" key="1">
    <source>
        <dbReference type="ARBA" id="ARBA00007730"/>
    </source>
</evidence>
<comment type="similarity">
    <text evidence="1">Belongs to the aspartyl/asparaginyl beta-hydroxylase family.</text>
</comment>
<feature type="domain" description="Aspartyl/asparaginy/proline hydroxylase" evidence="4">
    <location>
        <begin position="105"/>
        <end position="268"/>
    </location>
</feature>
<keyword evidence="3" id="KW-0560">Oxidoreductase</keyword>
<dbReference type="OrthoDB" id="438431at2759"/>
<dbReference type="GO" id="GO:0016020">
    <property type="term" value="C:membrane"/>
    <property type="evidence" value="ECO:0007669"/>
    <property type="project" value="TreeGrafter"/>
</dbReference>
<keyword evidence="6" id="KW-1185">Reference proteome</keyword>
<keyword evidence="2" id="KW-0223">Dioxygenase</keyword>
<gene>
    <name evidence="5" type="ORF">BN9_049150</name>
</gene>
<reference evidence="5 6" key="1">
    <citation type="submission" date="2012-05" db="EMBL/GenBank/DDBJ databases">
        <title>Recombination and specialization in a pathogen metapopulation.</title>
        <authorList>
            <person name="Gardiner A."/>
            <person name="Kemen E."/>
            <person name="Schultz-Larsen T."/>
            <person name="MacLean D."/>
            <person name="Van Oosterhout C."/>
            <person name="Jones J.D.G."/>
        </authorList>
    </citation>
    <scope>NUCLEOTIDE SEQUENCE [LARGE SCALE GENOMIC DNA]</scope>
    <source>
        <strain evidence="5 6">Ac Nc2</strain>
    </source>
</reference>
<dbReference type="GO" id="GO:0051213">
    <property type="term" value="F:dioxygenase activity"/>
    <property type="evidence" value="ECO:0007669"/>
    <property type="project" value="UniProtKB-KW"/>
</dbReference>
<protein>
    <recommendedName>
        <fullName evidence="4">Aspartyl/asparaginy/proline hydroxylase domain-containing protein</fullName>
    </recommendedName>
</protein>
<accession>A0A024GB86</accession>
<dbReference type="InterPro" id="IPR007803">
    <property type="entry name" value="Asp/Arg/Pro-Hydrxlase"/>
</dbReference>
<organism evidence="5 6">
    <name type="scientific">Albugo candida</name>
    <dbReference type="NCBI Taxonomy" id="65357"/>
    <lineage>
        <taxon>Eukaryota</taxon>
        <taxon>Sar</taxon>
        <taxon>Stramenopiles</taxon>
        <taxon>Oomycota</taxon>
        <taxon>Peronosporomycetes</taxon>
        <taxon>Albuginales</taxon>
        <taxon>Albuginaceae</taxon>
        <taxon>Albugo</taxon>
    </lineage>
</organism>
<dbReference type="InterPro" id="IPR051821">
    <property type="entry name" value="Asp/Asn_beta-hydroxylase"/>
</dbReference>
<evidence type="ECO:0000313" key="6">
    <source>
        <dbReference type="Proteomes" id="UP000053237"/>
    </source>
</evidence>
<dbReference type="InParanoid" id="A0A024GB86"/>
<dbReference type="SUPFAM" id="SSF51197">
    <property type="entry name" value="Clavaminate synthase-like"/>
    <property type="match status" value="1"/>
</dbReference>
<dbReference type="InterPro" id="IPR027443">
    <property type="entry name" value="IPNS-like_sf"/>
</dbReference>
<proteinExistence type="inferred from homology"/>
<name>A0A024GB86_9STRA</name>
<evidence type="ECO:0000313" key="5">
    <source>
        <dbReference type="EMBL" id="CCI44131.1"/>
    </source>
</evidence>
<comment type="caution">
    <text evidence="5">The sequence shown here is derived from an EMBL/GenBank/DDBJ whole genome shotgun (WGS) entry which is preliminary data.</text>
</comment>
<dbReference type="Gene3D" id="2.60.120.330">
    <property type="entry name" value="B-lactam Antibiotic, Isopenicillin N Synthase, Chain"/>
    <property type="match status" value="1"/>
</dbReference>
<evidence type="ECO:0000256" key="3">
    <source>
        <dbReference type="ARBA" id="ARBA00023002"/>
    </source>
</evidence>
<sequence>MSPPRSDSELSKNAIEVRLHKVIESWGMSKFSSNIAYHWICRAVSNGKEDSEWTHVRKWILAQINGQQREHTSAWQFGCPEIIPLLRSTPLWKTSDFPWVAKLESSFAVIKKELIGLQAHQGFQPYRAPSSGIDCEVSDKLGVAAHDRGEWNVFYLFLHNMDFSANRSLCPQTVSIINSIEGQYDHAFFSALAPHTHVKKHNGPTNKKLRCHLPLVVPEHNCRLRVGDEMVTVEEGKCLVFDDSFEHEAWNDDSDHSRIVLIVDVWHPDLTPEERGFFKFVQKAELRACKKYFGTDSNNFYSIIQATKQSTGSIHEAIWN</sequence>
<dbReference type="Proteomes" id="UP000053237">
    <property type="component" value="Unassembled WGS sequence"/>
</dbReference>
<dbReference type="EMBL" id="CAIX01000062">
    <property type="protein sequence ID" value="CCI44131.1"/>
    <property type="molecule type" value="Genomic_DNA"/>
</dbReference>